<keyword evidence="4" id="KW-1185">Reference proteome</keyword>
<feature type="transmembrane region" description="Helical" evidence="1">
    <location>
        <begin position="7"/>
        <end position="25"/>
    </location>
</feature>
<evidence type="ECO:0000256" key="1">
    <source>
        <dbReference type="SAM" id="Phobius"/>
    </source>
</evidence>
<dbReference type="EMBL" id="RCCJ01000001">
    <property type="protein sequence ID" value="RLJ70648.1"/>
    <property type="molecule type" value="Genomic_DNA"/>
</dbReference>
<evidence type="ECO:0000313" key="4">
    <source>
        <dbReference type="Proteomes" id="UP000267841"/>
    </source>
</evidence>
<evidence type="ECO:0000313" key="3">
    <source>
        <dbReference type="EMBL" id="RLJ70648.1"/>
    </source>
</evidence>
<feature type="domain" description="Inner membrane protein YgaP-like transmembrane" evidence="2">
    <location>
        <begin position="1"/>
        <end position="63"/>
    </location>
</feature>
<keyword evidence="1" id="KW-0472">Membrane</keyword>
<dbReference type="RefSeq" id="WP_121010650.1">
    <property type="nucleotide sequence ID" value="NZ_RCCJ01000001.1"/>
</dbReference>
<dbReference type="Proteomes" id="UP000267841">
    <property type="component" value="Unassembled WGS sequence"/>
</dbReference>
<keyword evidence="1" id="KW-0812">Transmembrane</keyword>
<dbReference type="AlphaFoldDB" id="A0A497XP52"/>
<proteinExistence type="predicted"/>
<protein>
    <recommendedName>
        <fullName evidence="2">Inner membrane protein YgaP-like transmembrane domain-containing protein</fullName>
    </recommendedName>
</protein>
<organism evidence="3 4">
    <name type="scientific">Hydrogenivirga caldilitoris</name>
    <dbReference type="NCBI Taxonomy" id="246264"/>
    <lineage>
        <taxon>Bacteria</taxon>
        <taxon>Pseudomonadati</taxon>
        <taxon>Aquificota</taxon>
        <taxon>Aquificia</taxon>
        <taxon>Aquificales</taxon>
        <taxon>Aquificaceae</taxon>
        <taxon>Hydrogenivirga</taxon>
    </lineage>
</organism>
<accession>A0A497XP52</accession>
<name>A0A497XP52_9AQUI</name>
<dbReference type="OrthoDB" id="5405951at2"/>
<gene>
    <name evidence="3" type="ORF">BCF55_0926</name>
</gene>
<dbReference type="Pfam" id="PF11127">
    <property type="entry name" value="YgaP-like_TM"/>
    <property type="match status" value="1"/>
</dbReference>
<feature type="transmembrane region" description="Helical" evidence="1">
    <location>
        <begin position="31"/>
        <end position="53"/>
    </location>
</feature>
<comment type="caution">
    <text evidence="3">The sequence shown here is derived from an EMBL/GenBank/DDBJ whole genome shotgun (WGS) entry which is preliminary data.</text>
</comment>
<keyword evidence="1" id="KW-1133">Transmembrane helix</keyword>
<dbReference type="InterPro" id="IPR021309">
    <property type="entry name" value="YgaP-like_TM"/>
</dbReference>
<sequence>MEKNMASWDRIVRIILAVVFLYLAYDKGGAWWVLGIIGIVFLITSVVGFCPLYKVVGFKTAKEA</sequence>
<reference evidence="3 4" key="1">
    <citation type="submission" date="2018-10" db="EMBL/GenBank/DDBJ databases">
        <title>Genomic Encyclopedia of Archaeal and Bacterial Type Strains, Phase II (KMG-II): from individual species to whole genera.</title>
        <authorList>
            <person name="Goeker M."/>
        </authorList>
    </citation>
    <scope>NUCLEOTIDE SEQUENCE [LARGE SCALE GENOMIC DNA]</scope>
    <source>
        <strain evidence="3 4">DSM 16510</strain>
    </source>
</reference>
<evidence type="ECO:0000259" key="2">
    <source>
        <dbReference type="Pfam" id="PF11127"/>
    </source>
</evidence>